<evidence type="ECO:0000313" key="3">
    <source>
        <dbReference type="Proteomes" id="UP001381693"/>
    </source>
</evidence>
<evidence type="ECO:0000313" key="2">
    <source>
        <dbReference type="EMBL" id="KAK7082729.1"/>
    </source>
</evidence>
<protein>
    <submittedName>
        <fullName evidence="2">Uncharacterized protein</fullName>
    </submittedName>
</protein>
<dbReference type="Proteomes" id="UP001381693">
    <property type="component" value="Unassembled WGS sequence"/>
</dbReference>
<name>A0AAN8XR76_HALRR</name>
<dbReference type="AlphaFoldDB" id="A0AAN8XR76"/>
<organism evidence="2 3">
    <name type="scientific">Halocaridina rubra</name>
    <name type="common">Hawaiian red shrimp</name>
    <dbReference type="NCBI Taxonomy" id="373956"/>
    <lineage>
        <taxon>Eukaryota</taxon>
        <taxon>Metazoa</taxon>
        <taxon>Ecdysozoa</taxon>
        <taxon>Arthropoda</taxon>
        <taxon>Crustacea</taxon>
        <taxon>Multicrustacea</taxon>
        <taxon>Malacostraca</taxon>
        <taxon>Eumalacostraca</taxon>
        <taxon>Eucarida</taxon>
        <taxon>Decapoda</taxon>
        <taxon>Pleocyemata</taxon>
        <taxon>Caridea</taxon>
        <taxon>Atyoidea</taxon>
        <taxon>Atyidae</taxon>
        <taxon>Halocaridina</taxon>
    </lineage>
</organism>
<sequence length="186" mass="20341">MTKSNSEKSPRSNVLLYSKLTEDSENDVRDERKIFAYFTTTSSTRLITTTVTAISTCLSTAVAAGGLMSGRLLTVLPNRNARNRKIRQVPCVGRRRLPLDAEGNDQVDETNPPDIDSSLDNTNKPLETSSKEEELHTDGRTERKLTFWSTAFTVMTITSTLALTGTTVTASLLCAVPGVFNSCFLG</sequence>
<feature type="region of interest" description="Disordered" evidence="1">
    <location>
        <begin position="97"/>
        <end position="140"/>
    </location>
</feature>
<comment type="caution">
    <text evidence="2">The sequence shown here is derived from an EMBL/GenBank/DDBJ whole genome shotgun (WGS) entry which is preliminary data.</text>
</comment>
<accession>A0AAN8XR76</accession>
<proteinExistence type="predicted"/>
<reference evidence="2 3" key="1">
    <citation type="submission" date="2023-11" db="EMBL/GenBank/DDBJ databases">
        <title>Halocaridina rubra genome assembly.</title>
        <authorList>
            <person name="Smith C."/>
        </authorList>
    </citation>
    <scope>NUCLEOTIDE SEQUENCE [LARGE SCALE GENOMIC DNA]</scope>
    <source>
        <strain evidence="2">EP-1</strain>
        <tissue evidence="2">Whole</tissue>
    </source>
</reference>
<evidence type="ECO:0000256" key="1">
    <source>
        <dbReference type="SAM" id="MobiDB-lite"/>
    </source>
</evidence>
<gene>
    <name evidence="2" type="ORF">SK128_009750</name>
</gene>
<feature type="compositionally biased region" description="Polar residues" evidence="1">
    <location>
        <begin position="118"/>
        <end position="128"/>
    </location>
</feature>
<feature type="compositionally biased region" description="Basic and acidic residues" evidence="1">
    <location>
        <begin position="129"/>
        <end position="140"/>
    </location>
</feature>
<dbReference type="EMBL" id="JAXCGZ010003902">
    <property type="protein sequence ID" value="KAK7082729.1"/>
    <property type="molecule type" value="Genomic_DNA"/>
</dbReference>
<keyword evidence="3" id="KW-1185">Reference proteome</keyword>